<dbReference type="Pfam" id="PF05962">
    <property type="entry name" value="HutD"/>
    <property type="match status" value="1"/>
</dbReference>
<keyword evidence="2" id="KW-1185">Reference proteome</keyword>
<dbReference type="AlphaFoldDB" id="A0A2S4M489"/>
<proteinExistence type="predicted"/>
<dbReference type="Proteomes" id="UP000236919">
    <property type="component" value="Unassembled WGS sequence"/>
</dbReference>
<evidence type="ECO:0000313" key="2">
    <source>
        <dbReference type="Proteomes" id="UP000236919"/>
    </source>
</evidence>
<dbReference type="Gene3D" id="2.60.120.10">
    <property type="entry name" value="Jelly Rolls"/>
    <property type="match status" value="1"/>
</dbReference>
<evidence type="ECO:0000313" key="1">
    <source>
        <dbReference type="EMBL" id="POR49514.1"/>
    </source>
</evidence>
<dbReference type="InterPro" id="IPR011051">
    <property type="entry name" value="RmlC_Cupin_sf"/>
</dbReference>
<dbReference type="CDD" id="cd20293">
    <property type="entry name" value="cupin_HutD_N"/>
    <property type="match status" value="1"/>
</dbReference>
<comment type="caution">
    <text evidence="1">The sequence shown here is derived from an EMBL/GenBank/DDBJ whole genome shotgun (WGS) entry which is preliminary data.</text>
</comment>
<dbReference type="EMBL" id="PQFZ01000011">
    <property type="protein sequence ID" value="POR49514.1"/>
    <property type="molecule type" value="Genomic_DNA"/>
</dbReference>
<dbReference type="SUPFAM" id="SSF51182">
    <property type="entry name" value="RmlC-like cupins"/>
    <property type="match status" value="1"/>
</dbReference>
<protein>
    <recommendedName>
        <fullName evidence="3">HutD protein</fullName>
    </recommendedName>
</protein>
<dbReference type="PANTHER" id="PTHR37943:SF1">
    <property type="entry name" value="PROTEIN VES"/>
    <property type="match status" value="1"/>
</dbReference>
<sequence>MPWKNGGGTTTEIALHPQGASLDAFDWRISMAHVGGDGPFSSFPGIDRTLAVLRGDGIRLALSDGETVMLDRQTEPFAFAADRAVAGQLVAGPIDDLNVMSRRGGWTHAMRRIIGASSHAVGIDAGLLVLVAPAGDWTVTWSRGAEILAPGDSALLDGPAQVELSANNPENEIFAITLVPTS</sequence>
<evidence type="ECO:0008006" key="3">
    <source>
        <dbReference type="Google" id="ProtNLM"/>
    </source>
</evidence>
<dbReference type="InterPro" id="IPR014710">
    <property type="entry name" value="RmlC-like_jellyroll"/>
</dbReference>
<reference evidence="1 2" key="1">
    <citation type="submission" date="2018-01" db="EMBL/GenBank/DDBJ databases">
        <title>Genomic Encyclopedia of Type Strains, Phase III (KMG-III): the genomes of soil and plant-associated and newly described type strains.</title>
        <authorList>
            <person name="Whitman W."/>
        </authorList>
    </citation>
    <scope>NUCLEOTIDE SEQUENCE [LARGE SCALE GENOMIC DNA]</scope>
    <source>
        <strain evidence="1 2">1131</strain>
    </source>
</reference>
<organism evidence="1 2">
    <name type="scientific">Bosea psychrotolerans</name>
    <dbReference type="NCBI Taxonomy" id="1871628"/>
    <lineage>
        <taxon>Bacteria</taxon>
        <taxon>Pseudomonadati</taxon>
        <taxon>Pseudomonadota</taxon>
        <taxon>Alphaproteobacteria</taxon>
        <taxon>Hyphomicrobiales</taxon>
        <taxon>Boseaceae</taxon>
        <taxon>Bosea</taxon>
    </lineage>
</organism>
<name>A0A2S4M489_9HYPH</name>
<accession>A0A2S4M489</accession>
<dbReference type="InterPro" id="IPR010282">
    <property type="entry name" value="Uncharacterised_HutD/Ves"/>
</dbReference>
<gene>
    <name evidence="1" type="ORF">CYD53_1117</name>
</gene>
<dbReference type="PANTHER" id="PTHR37943">
    <property type="entry name" value="PROTEIN VES"/>
    <property type="match status" value="1"/>
</dbReference>